<organism evidence="1 2">
    <name type="scientific">Romanomermis culicivorax</name>
    <name type="common">Nematode worm</name>
    <dbReference type="NCBI Taxonomy" id="13658"/>
    <lineage>
        <taxon>Eukaryota</taxon>
        <taxon>Metazoa</taxon>
        <taxon>Ecdysozoa</taxon>
        <taxon>Nematoda</taxon>
        <taxon>Enoplea</taxon>
        <taxon>Dorylaimia</taxon>
        <taxon>Mermithida</taxon>
        <taxon>Mermithoidea</taxon>
        <taxon>Mermithidae</taxon>
        <taxon>Romanomermis</taxon>
    </lineage>
</organism>
<reference evidence="2" key="1">
    <citation type="submission" date="2022-11" db="UniProtKB">
        <authorList>
            <consortium name="WormBaseParasite"/>
        </authorList>
    </citation>
    <scope>IDENTIFICATION</scope>
</reference>
<dbReference type="WBParaSite" id="nRc.2.0.1.t25697-RA">
    <property type="protein sequence ID" value="nRc.2.0.1.t25697-RA"/>
    <property type="gene ID" value="nRc.2.0.1.g25697"/>
</dbReference>
<proteinExistence type="predicted"/>
<dbReference type="Proteomes" id="UP000887565">
    <property type="component" value="Unplaced"/>
</dbReference>
<protein>
    <submittedName>
        <fullName evidence="2">Uncharacterized protein</fullName>
    </submittedName>
</protein>
<keyword evidence="1" id="KW-1185">Reference proteome</keyword>
<accession>A0A915JHY1</accession>
<name>A0A915JHY1_ROMCU</name>
<evidence type="ECO:0000313" key="1">
    <source>
        <dbReference type="Proteomes" id="UP000887565"/>
    </source>
</evidence>
<dbReference type="AlphaFoldDB" id="A0A915JHY1"/>
<evidence type="ECO:0000313" key="2">
    <source>
        <dbReference type="WBParaSite" id="nRc.2.0.1.t25697-RA"/>
    </source>
</evidence>
<sequence length="116" mass="14021">MRDQRTRTDVRYIYLNHLYHLNFLDHCLKHKELQNTTRNATLTLEFQSQNHTILIHVQNHGQCFSLQMGTYRKVRNTQKCMLIDQILSEKWFSLSSMWLIVETTLMHARFLNVLAW</sequence>